<feature type="domain" description="ATP-grasp" evidence="2">
    <location>
        <begin position="100"/>
        <end position="294"/>
    </location>
</feature>
<evidence type="ECO:0000256" key="1">
    <source>
        <dbReference type="PROSITE-ProRule" id="PRU00409"/>
    </source>
</evidence>
<dbReference type="Gene3D" id="3.30.1490.20">
    <property type="entry name" value="ATP-grasp fold, A domain"/>
    <property type="match status" value="1"/>
</dbReference>
<accession>A0A9X4AY05</accession>
<sequence length="298" mass="32774">MPKTRLAIATCARLPELDVDDALFREALEARGIAHRCLVWDDPNAPWDEADLALLRNPWDYWDGPGRRDAFVAWAERTAARVPLWNGADVIRENTHKSYLRSLEAAGVPVVPTLWLAHGERAEGLARRIEARGWSEVVIKPAVSAGSVGAKRIDARKNPDEAEAHAASLVVSGEVMVQPYLRSIESEGELSVVFFGGEPSHAVRKVPCAGDFRSQPEFQSRISSAPIEAEALHVARAAFAAVGKPLLYARVDLVRGEGGALQLIELELTEPSLYFRWSEGAAARFVEVIVSQLETLRR</sequence>
<keyword evidence="1" id="KW-0067">ATP-binding</keyword>
<gene>
    <name evidence="3" type="ORF">KEG57_51660</name>
</gene>
<evidence type="ECO:0000313" key="4">
    <source>
        <dbReference type="Proteomes" id="UP001151081"/>
    </source>
</evidence>
<proteinExistence type="predicted"/>
<dbReference type="Pfam" id="PF02955">
    <property type="entry name" value="GSH-S_ATP"/>
    <property type="match status" value="1"/>
</dbReference>
<dbReference type="PANTHER" id="PTHR39217">
    <property type="match status" value="1"/>
</dbReference>
<dbReference type="AlphaFoldDB" id="A0A9X4AY05"/>
<comment type="caution">
    <text evidence="3">The sequence shown here is derived from an EMBL/GenBank/DDBJ whole genome shotgun (WGS) entry which is preliminary data.</text>
</comment>
<dbReference type="GO" id="GO:0005524">
    <property type="term" value="F:ATP binding"/>
    <property type="evidence" value="ECO:0007669"/>
    <property type="project" value="UniProtKB-UniRule"/>
</dbReference>
<dbReference type="InterPro" id="IPR053191">
    <property type="entry name" value="DcsG_Biosynth_Enzyme"/>
</dbReference>
<reference evidence="3 4" key="1">
    <citation type="submission" date="2021-04" db="EMBL/GenBank/DDBJ databases">
        <title>Genome analysis of Polyangium sp.</title>
        <authorList>
            <person name="Li Y."/>
            <person name="Wang J."/>
        </authorList>
    </citation>
    <scope>NUCLEOTIDE SEQUENCE [LARGE SCALE GENOMIC DNA]</scope>
    <source>
        <strain evidence="3 4">SDU14</strain>
    </source>
</reference>
<dbReference type="GO" id="GO:0046872">
    <property type="term" value="F:metal ion binding"/>
    <property type="evidence" value="ECO:0007669"/>
    <property type="project" value="InterPro"/>
</dbReference>
<evidence type="ECO:0000313" key="3">
    <source>
        <dbReference type="EMBL" id="MDC3989029.1"/>
    </source>
</evidence>
<keyword evidence="4" id="KW-1185">Reference proteome</keyword>
<dbReference type="InterPro" id="IPR013815">
    <property type="entry name" value="ATP_grasp_subdomain_1"/>
</dbReference>
<dbReference type="InterPro" id="IPR004218">
    <property type="entry name" value="GSHS_ATP-bd"/>
</dbReference>
<dbReference type="EMBL" id="JAGTJJ010000092">
    <property type="protein sequence ID" value="MDC3989029.1"/>
    <property type="molecule type" value="Genomic_DNA"/>
</dbReference>
<name>A0A9X4AY05_9BACT</name>
<evidence type="ECO:0000259" key="2">
    <source>
        <dbReference type="PROSITE" id="PS50975"/>
    </source>
</evidence>
<dbReference type="Gene3D" id="3.30.470.20">
    <property type="entry name" value="ATP-grasp fold, B domain"/>
    <property type="match status" value="1"/>
</dbReference>
<protein>
    <recommendedName>
        <fullName evidence="2">ATP-grasp domain-containing protein</fullName>
    </recommendedName>
</protein>
<dbReference type="PANTHER" id="PTHR39217:SF1">
    <property type="entry name" value="GLUTATHIONE SYNTHETASE"/>
    <property type="match status" value="1"/>
</dbReference>
<dbReference type="RefSeq" id="WP_272427498.1">
    <property type="nucleotide sequence ID" value="NZ_JAGTJJ010000092.1"/>
</dbReference>
<dbReference type="GO" id="GO:0004363">
    <property type="term" value="F:glutathione synthase activity"/>
    <property type="evidence" value="ECO:0007669"/>
    <property type="project" value="InterPro"/>
</dbReference>
<dbReference type="SUPFAM" id="SSF56059">
    <property type="entry name" value="Glutathione synthetase ATP-binding domain-like"/>
    <property type="match status" value="1"/>
</dbReference>
<organism evidence="3 4">
    <name type="scientific">Polyangium jinanense</name>
    <dbReference type="NCBI Taxonomy" id="2829994"/>
    <lineage>
        <taxon>Bacteria</taxon>
        <taxon>Pseudomonadati</taxon>
        <taxon>Myxococcota</taxon>
        <taxon>Polyangia</taxon>
        <taxon>Polyangiales</taxon>
        <taxon>Polyangiaceae</taxon>
        <taxon>Polyangium</taxon>
    </lineage>
</organism>
<keyword evidence="1" id="KW-0547">Nucleotide-binding</keyword>
<dbReference type="InterPro" id="IPR011761">
    <property type="entry name" value="ATP-grasp"/>
</dbReference>
<dbReference type="Proteomes" id="UP001151081">
    <property type="component" value="Unassembled WGS sequence"/>
</dbReference>
<dbReference type="PROSITE" id="PS50975">
    <property type="entry name" value="ATP_GRASP"/>
    <property type="match status" value="1"/>
</dbReference>